<keyword evidence="6 9" id="KW-1133">Transmembrane helix</keyword>
<dbReference type="Pfam" id="PF03840">
    <property type="entry name" value="SecG"/>
    <property type="match status" value="1"/>
</dbReference>
<keyword evidence="8 9" id="KW-0472">Membrane</keyword>
<keyword evidence="3 9" id="KW-0813">Transport</keyword>
<organism evidence="11 12">
    <name type="scientific">Candidatus Aeolococcus gillhamiae</name>
    <dbReference type="NCBI Taxonomy" id="3127015"/>
    <lineage>
        <taxon>Bacteria</taxon>
        <taxon>Bacillati</taxon>
        <taxon>Candidatus Dormiibacterota</taxon>
        <taxon>Candidatus Dormibacteria</taxon>
        <taxon>Candidatus Aeolococcales</taxon>
        <taxon>Candidatus Aeolococcaceae</taxon>
        <taxon>Candidatus Aeolococcus</taxon>
    </lineage>
</organism>
<dbReference type="GO" id="GO:0005886">
    <property type="term" value="C:plasma membrane"/>
    <property type="evidence" value="ECO:0007669"/>
    <property type="project" value="UniProtKB-SubCell"/>
</dbReference>
<comment type="caution">
    <text evidence="11">The sequence shown here is derived from an EMBL/GenBank/DDBJ whole genome shotgun (WGS) entry which is preliminary data.</text>
</comment>
<keyword evidence="5 9" id="KW-0653">Protein transport</keyword>
<evidence type="ECO:0000313" key="12">
    <source>
        <dbReference type="Proteomes" id="UP000248724"/>
    </source>
</evidence>
<evidence type="ECO:0000256" key="4">
    <source>
        <dbReference type="ARBA" id="ARBA00022692"/>
    </source>
</evidence>
<comment type="similarity">
    <text evidence="2 9">Belongs to the SecG family.</text>
</comment>
<accession>A0A2W6AII0</accession>
<evidence type="ECO:0000256" key="7">
    <source>
        <dbReference type="ARBA" id="ARBA00023010"/>
    </source>
</evidence>
<keyword evidence="7 9" id="KW-0811">Translocation</keyword>
<sequence length="180" mass="18950">MRRRSSVKVGSPLRRTVTTSAPEATGDAGESSRGGATEPSGPRRAGVGCPHPAIRTALRAMEARARIGNREYTKQYESTLPAGFNPRPARILPVRGTRRSRCVKVGFAVAQDVLGVLVMLGVLLQTPKATGLGGTIGGGGDSGGGYRRRRGLEASLLRVTIVFILLFVAVSIVQTYVGAH</sequence>
<evidence type="ECO:0000256" key="8">
    <source>
        <dbReference type="ARBA" id="ARBA00023136"/>
    </source>
</evidence>
<evidence type="ECO:0000256" key="6">
    <source>
        <dbReference type="ARBA" id="ARBA00022989"/>
    </source>
</evidence>
<evidence type="ECO:0000256" key="3">
    <source>
        <dbReference type="ARBA" id="ARBA00022448"/>
    </source>
</evidence>
<evidence type="ECO:0000256" key="10">
    <source>
        <dbReference type="SAM" id="MobiDB-lite"/>
    </source>
</evidence>
<dbReference type="GO" id="GO:0009306">
    <property type="term" value="P:protein secretion"/>
    <property type="evidence" value="ECO:0007669"/>
    <property type="project" value="UniProtKB-UniRule"/>
</dbReference>
<gene>
    <name evidence="11" type="primary">secG</name>
    <name evidence="11" type="ORF">DLM65_02035</name>
</gene>
<evidence type="ECO:0000313" key="11">
    <source>
        <dbReference type="EMBL" id="PZR83394.1"/>
    </source>
</evidence>
<keyword evidence="4 9" id="KW-0812">Transmembrane</keyword>
<dbReference type="NCBIfam" id="TIGR00810">
    <property type="entry name" value="secG"/>
    <property type="match status" value="1"/>
</dbReference>
<evidence type="ECO:0000256" key="1">
    <source>
        <dbReference type="ARBA" id="ARBA00004141"/>
    </source>
</evidence>
<dbReference type="InterPro" id="IPR004692">
    <property type="entry name" value="SecG"/>
</dbReference>
<feature type="transmembrane region" description="Helical" evidence="9">
    <location>
        <begin position="156"/>
        <end position="177"/>
    </location>
</feature>
<comment type="subcellular location">
    <subcellularLocation>
        <location evidence="9">Cell membrane</location>
        <topology evidence="9">Multi-pass membrane protein</topology>
    </subcellularLocation>
    <subcellularLocation>
        <location evidence="1">Membrane</location>
        <topology evidence="1">Multi-pass membrane protein</topology>
    </subcellularLocation>
</comment>
<evidence type="ECO:0000256" key="9">
    <source>
        <dbReference type="RuleBase" id="RU365087"/>
    </source>
</evidence>
<protein>
    <recommendedName>
        <fullName evidence="9">Protein-export membrane protein SecG</fullName>
    </recommendedName>
</protein>
<reference evidence="11 12" key="1">
    <citation type="journal article" date="2017" name="Nature">
        <title>Atmospheric trace gases support primary production in Antarctic desert surface soil.</title>
        <authorList>
            <person name="Ji M."/>
            <person name="Greening C."/>
            <person name="Vanwonterghem I."/>
            <person name="Carere C.R."/>
            <person name="Bay S.K."/>
            <person name="Steen J.A."/>
            <person name="Montgomery K."/>
            <person name="Lines T."/>
            <person name="Beardall J."/>
            <person name="van Dorst J."/>
            <person name="Snape I."/>
            <person name="Stott M.B."/>
            <person name="Hugenholtz P."/>
            <person name="Ferrari B.C."/>
        </authorList>
    </citation>
    <scope>NUCLEOTIDE SEQUENCE [LARGE SCALE GENOMIC DNA]</scope>
    <source>
        <strain evidence="11">RRmetagenome_bin12</strain>
    </source>
</reference>
<comment type="caution">
    <text evidence="9">Lacks conserved residue(s) required for the propagation of feature annotation.</text>
</comment>
<evidence type="ECO:0000256" key="5">
    <source>
        <dbReference type="ARBA" id="ARBA00022927"/>
    </source>
</evidence>
<dbReference type="Proteomes" id="UP000248724">
    <property type="component" value="Unassembled WGS sequence"/>
</dbReference>
<dbReference type="EMBL" id="QHBU01000037">
    <property type="protein sequence ID" value="PZR83394.1"/>
    <property type="molecule type" value="Genomic_DNA"/>
</dbReference>
<evidence type="ECO:0000256" key="2">
    <source>
        <dbReference type="ARBA" id="ARBA00008445"/>
    </source>
</evidence>
<name>A0A2W6AII0_9BACT</name>
<dbReference type="GO" id="GO:0015450">
    <property type="term" value="F:protein-transporting ATPase activity"/>
    <property type="evidence" value="ECO:0007669"/>
    <property type="project" value="UniProtKB-UniRule"/>
</dbReference>
<comment type="function">
    <text evidence="9">Involved in protein export. Participates in an early event of protein translocation.</text>
</comment>
<keyword evidence="9" id="KW-1003">Cell membrane</keyword>
<dbReference type="AlphaFoldDB" id="A0A2W6AII0"/>
<feature type="region of interest" description="Disordered" evidence="10">
    <location>
        <begin position="1"/>
        <end position="50"/>
    </location>
</feature>
<proteinExistence type="inferred from homology"/>